<dbReference type="InterPro" id="IPR012674">
    <property type="entry name" value="Calycin"/>
</dbReference>
<dbReference type="SUPFAM" id="SSF50814">
    <property type="entry name" value="Lipocalins"/>
    <property type="match status" value="1"/>
</dbReference>
<reference evidence="1" key="1">
    <citation type="submission" date="2023-08" db="EMBL/GenBank/DDBJ databases">
        <authorList>
            <person name="Alioto T."/>
            <person name="Alioto T."/>
            <person name="Gomez Garrido J."/>
        </authorList>
    </citation>
    <scope>NUCLEOTIDE SEQUENCE</scope>
</reference>
<dbReference type="AlphaFoldDB" id="A0AA36AK36"/>
<organism evidence="1 2">
    <name type="scientific">Octopus vulgaris</name>
    <name type="common">Common octopus</name>
    <dbReference type="NCBI Taxonomy" id="6645"/>
    <lineage>
        <taxon>Eukaryota</taxon>
        <taxon>Metazoa</taxon>
        <taxon>Spiralia</taxon>
        <taxon>Lophotrochozoa</taxon>
        <taxon>Mollusca</taxon>
        <taxon>Cephalopoda</taxon>
        <taxon>Coleoidea</taxon>
        <taxon>Octopodiformes</taxon>
        <taxon>Octopoda</taxon>
        <taxon>Incirrata</taxon>
        <taxon>Octopodidae</taxon>
        <taxon>Octopus</taxon>
    </lineage>
</organism>
<sequence length="140" mass="16013">MDNFFGTWKQEAKPENMKAVMDATVGVSDKEKDYMINMLNNFVIGRSGDKYSMTHSCEDPQLTKTYIYDLDEPLESTDIFGRKFKSIFKLVNPNYLTETCTEWTDGVIECTFEITGGDTMTWKVNYKGHTSTTILKKVAS</sequence>
<evidence type="ECO:0000313" key="1">
    <source>
        <dbReference type="EMBL" id="CAI9717675.1"/>
    </source>
</evidence>
<dbReference type="EMBL" id="OX597815">
    <property type="protein sequence ID" value="CAI9717669.1"/>
    <property type="molecule type" value="Genomic_DNA"/>
</dbReference>
<gene>
    <name evidence="1" type="ORF">OCTVUL_1B015596</name>
</gene>
<evidence type="ECO:0000313" key="2">
    <source>
        <dbReference type="Proteomes" id="UP001162480"/>
    </source>
</evidence>
<dbReference type="Gene3D" id="2.40.128.20">
    <property type="match status" value="1"/>
</dbReference>
<dbReference type="EMBL" id="OX597815">
    <property type="protein sequence ID" value="CAI9717675.1"/>
    <property type="molecule type" value="Genomic_DNA"/>
</dbReference>
<keyword evidence="2" id="KW-1185">Reference proteome</keyword>
<accession>A0AA36AK36</accession>
<dbReference type="GO" id="GO:0008289">
    <property type="term" value="F:lipid binding"/>
    <property type="evidence" value="ECO:0007669"/>
    <property type="project" value="UniProtKB-KW"/>
</dbReference>
<proteinExistence type="predicted"/>
<dbReference type="Proteomes" id="UP001162480">
    <property type="component" value="Chromosome 2"/>
</dbReference>
<protein>
    <submittedName>
        <fullName evidence="1">Uncharacterized protein</fullName>
    </submittedName>
</protein>
<name>A0AA36AK36_OCTVU</name>